<dbReference type="Proteomes" id="UP000013963">
    <property type="component" value="Chromosome"/>
</dbReference>
<dbReference type="PROSITE" id="PS51257">
    <property type="entry name" value="PROKAR_LIPOPROTEIN"/>
    <property type="match status" value="1"/>
</dbReference>
<evidence type="ECO:0000256" key="1">
    <source>
        <dbReference type="SAM" id="SignalP"/>
    </source>
</evidence>
<dbReference type="RefSeq" id="WP_016341162.1">
    <property type="nucleotide sequence ID" value="NC_021284.1"/>
</dbReference>
<dbReference type="AlphaFoldDB" id="R4U4W4"/>
<feature type="chain" id="PRO_5004371281" description="Lipoprotein" evidence="1">
    <location>
        <begin position="22"/>
        <end position="154"/>
    </location>
</feature>
<reference evidence="2 3" key="1">
    <citation type="journal article" date="2013" name="Genome Biol. Evol.">
        <title>Complete genomes of two dipteran-associated spiroplasmas provided insights into the origin, dynamics, and impacts of viral invasion in spiroplasma.</title>
        <authorList>
            <person name="Ku C."/>
            <person name="Lo W.S."/>
            <person name="Chen L.L."/>
            <person name="Kuo C.H."/>
        </authorList>
    </citation>
    <scope>NUCLEOTIDE SEQUENCE [LARGE SCALE GENOMIC DNA]</scope>
    <source>
        <strain evidence="2">EA-1</strain>
    </source>
</reference>
<accession>R4U4W4</accession>
<evidence type="ECO:0000313" key="2">
    <source>
        <dbReference type="EMBL" id="AGM26522.1"/>
    </source>
</evidence>
<feature type="signal peptide" evidence="1">
    <location>
        <begin position="1"/>
        <end position="21"/>
    </location>
</feature>
<organism evidence="2 3">
    <name type="scientific">Spiroplasma syrphidicola EA-1</name>
    <dbReference type="NCBI Taxonomy" id="1276229"/>
    <lineage>
        <taxon>Bacteria</taxon>
        <taxon>Bacillati</taxon>
        <taxon>Mycoplasmatota</taxon>
        <taxon>Mollicutes</taxon>
        <taxon>Entomoplasmatales</taxon>
        <taxon>Spiroplasmataceae</taxon>
        <taxon>Spiroplasma</taxon>
    </lineage>
</organism>
<dbReference type="EMBL" id="CP005078">
    <property type="protein sequence ID" value="AGM26522.1"/>
    <property type="molecule type" value="Genomic_DNA"/>
</dbReference>
<keyword evidence="3" id="KW-1185">Reference proteome</keyword>
<dbReference type="InterPro" id="IPR054816">
    <property type="entry name" value="Lipoprotein_mollicutes-type_CS"/>
</dbReference>
<dbReference type="HOGENOM" id="CLU_1703154_0_0_14"/>
<dbReference type="NCBIfam" id="NF038029">
    <property type="entry name" value="LP_plasma"/>
    <property type="match status" value="1"/>
</dbReference>
<evidence type="ECO:0000313" key="3">
    <source>
        <dbReference type="Proteomes" id="UP000013963"/>
    </source>
</evidence>
<proteinExistence type="predicted"/>
<dbReference type="OrthoDB" id="9838255at2"/>
<gene>
    <name evidence="2" type="ORF">SSYRP_v1c09330</name>
</gene>
<dbReference type="KEGG" id="ssyr:SSYRP_v1c09330"/>
<dbReference type="PATRIC" id="fig|1276229.3.peg.926"/>
<protein>
    <recommendedName>
        <fullName evidence="4">Lipoprotein</fullName>
    </recommendedName>
</protein>
<sequence>MKKLLVMFTAVSMITSTSSLAVSCGPDRNPYVSENNKVVLNKYNFQLDEDYIYATLIFGALVNDNTNITKFNAFFNDNDNHYIDYLKVKEELPVQDKYDKRIYHFTIIRDLRYSAIIDSEVSCTLSFNINNTIQFSNNLKTKITILPPMKQTQS</sequence>
<name>R4U4W4_9MOLU</name>
<keyword evidence="1" id="KW-0732">Signal</keyword>
<evidence type="ECO:0008006" key="4">
    <source>
        <dbReference type="Google" id="ProtNLM"/>
    </source>
</evidence>